<name>A0ACB9SH75_HOLOL</name>
<accession>A0ACB9SH75</accession>
<dbReference type="EMBL" id="CM043023">
    <property type="protein sequence ID" value="KAI4454372.1"/>
    <property type="molecule type" value="Genomic_DNA"/>
</dbReference>
<evidence type="ECO:0000313" key="2">
    <source>
        <dbReference type="Proteomes" id="UP001056778"/>
    </source>
</evidence>
<gene>
    <name evidence="1" type="ORF">MML48_9g00011249</name>
</gene>
<reference evidence="1" key="1">
    <citation type="submission" date="2022-04" db="EMBL/GenBank/DDBJ databases">
        <title>Chromosome-scale genome assembly of Holotrichia oblita Faldermann.</title>
        <authorList>
            <person name="Rongchong L."/>
        </authorList>
    </citation>
    <scope>NUCLEOTIDE SEQUENCE</scope>
    <source>
        <strain evidence="1">81SQS9</strain>
    </source>
</reference>
<comment type="caution">
    <text evidence="1">The sequence shown here is derived from an EMBL/GenBank/DDBJ whole genome shotgun (WGS) entry which is preliminary data.</text>
</comment>
<sequence length="2084" mass="237973">MQEFLISLWLIETPDKEDAKWVYEYILRNHMHDILYIHSEQFPLHKAVIDKDLTLVQNLCNENSDLLEKVDELERTALHIASLECLIFKQTKAEITDIILEHTTKKLYHRDKLLNWTWFEYCHRYRCHTIYDFYCLSDAILEAYWNFQYEIGNNSSWKFMDDYRFNTFCCRAFEIPSIQAIRMLFLLKYYNNEDLAEINVLCLRSELTVAALPKSFIPELETTLLHIGCINSSKNIVSTCIERGDDVNVRDRFGCTPLYYGVCGQNEEIVELLLDSGADMKLNPIDPHLTSLFEMSLRIQNKNIITMLIKAMDKCLHGWDGSTPLHDALNYDNVQAVEMMLNAGMNVNIPNKHGDTLLHFAVRYRNEHLVRLLPQYQVNVNMTNKKGQTPLFDAVRAESMELIQMLLNMNADVNIVDEEGNTLLDIAVNYSNDLFQLLLQNGAYLNGTNRIRETPLFRTVKFNDTQKMQILLNADANVNIQDVNGNTALHIAIDSYSKIVASRKSSKEANHTKMIEMLLKANANVDIANKWGDTPLHKAASAGFEDVVQLLLQHKANLYATNCQHETPLFLAVLKEQIAIINILLNEERKLNMVKDGATPLNLTVRNGAENKGNIYINMESQSGDTPLCCAIRTENVEIMEVLLRNGADVNYVDKKGRHLTPLFTAIETQNKKIIKILFREGAEINFKSNYDVTPLYVAILLGNTDIIKLLIKRKAHLNIVTSINTLLTKAKHIGDINGALGLLNIWAKRSPNSLTYVTFSSELKDCIQIVENEADINLMDEFSLDREENNVELVHALLKVAAEVTNQAPIGIECLNTILNLDDEEIDRILIQNFQEKYKEFMEGLTDVEYAAIKGNRTMVQILLRNKTNKNNISLTRVIQRSQQKYPVEILVENQIDVNLPDENGDSPLLTALDCSTADVVKILIENGAAVNGVNKDQPNRTPLRVAIRKSRLRSVHMLLENGANINVENKPMLHSASKGKSTKIVHMLLEHGADPNQTDEYGQTALHHAVINNRLYIVKKLLEFKAAVNIADGNGLIPLDYVTGMDSDDIITIRSPKKEHHISVTAPFVGFSKVLSVVKRMADTGQGYKYQLSVTAYLASLLSKNESVKDYCIFYEVQEVEPFDDIVLAVQYNESEDFHFYLVQVKSGKVTLEIKKYLDGYTKITKNQKWKFSGNISKINKSNIQYWYFACDNASTKHQDFFDNFYIYLGQPDTKKIANILRGIWKLNDPSHVIEYLDKYFTKNIKASLSKTDFEHELLRIRLSNYIVTPIKVIPIEREPAHAWIDLTLTTNITIIENALYTEVCLFGCILQKLNDIITVNEWNKCIDNEGKLNEEVKTKFSSAIFKPQTIKDLVIYFWISNKIPLILKAENELPALKEFSHLKQHYIIIDSKVKKRYDEMKSYHLSVIKDLGQLQADELLQSISISMQGKKPTSLYEVINGDRTLIETFTCSDILKLIEPRQVYLKNECLDEGSDMVFIIETTNIEQIRDENYNTIEDNIVMYCPPNQSDTRYQEAVQNPKFKNYKIYRLYSETSEDSEEKLLLINENKFDEMQFDKAENIVANNSMDRYRGLEYFFIDQHGSNVYRENQNKAVPVVGEMVNISCPRYLTRRMCKGIIKHGKNKSPLDDNVNPVIEYTESPFCEKDLFTKTDRKICVITGEPGIGKTTFLRSLVQICYPQQYILFCDLALYKTDLKFLSLLKKDPRRLIIILDSLDEVVPTCEANVLKLIDKLNSEPCLGKLIIGSRKAFEIPSINLVKSLFFLKYYNNDLVEAERICLRSEITASAMPGSFMPKLGTTLMHLGCIYCNINIVSECISRGDDVNARDKFGCTPLYYGVCSQRSEIVELLLQKGADMKLHPTEEDFVTLFGMSLRMQNKNIMTMLINSAEKTFQDWDCSTPFHDALSYDDIQAIEMLLKSGANLNIPNKDGDTLLHLAVRYRQDDLVQLLLRYKPNVNIMNSKGHTPLFEAVWTRDMLLIERLLNLGADVNIVNTCGNTLLSIAVNCSKDLVQLFLQYGADVNGTNDIGETPLFATLKIKDVQVMEILLNAGANVNILDVNGNTALHIAVDRVIAKVYSQEY</sequence>
<dbReference type="Proteomes" id="UP001056778">
    <property type="component" value="Chromosome 9"/>
</dbReference>
<protein>
    <submittedName>
        <fullName evidence="1">Ankyrin repeat-containing protein</fullName>
    </submittedName>
</protein>
<proteinExistence type="predicted"/>
<keyword evidence="2" id="KW-1185">Reference proteome</keyword>
<organism evidence="1 2">
    <name type="scientific">Holotrichia oblita</name>
    <name type="common">Chafer beetle</name>
    <dbReference type="NCBI Taxonomy" id="644536"/>
    <lineage>
        <taxon>Eukaryota</taxon>
        <taxon>Metazoa</taxon>
        <taxon>Ecdysozoa</taxon>
        <taxon>Arthropoda</taxon>
        <taxon>Hexapoda</taxon>
        <taxon>Insecta</taxon>
        <taxon>Pterygota</taxon>
        <taxon>Neoptera</taxon>
        <taxon>Endopterygota</taxon>
        <taxon>Coleoptera</taxon>
        <taxon>Polyphaga</taxon>
        <taxon>Scarabaeiformia</taxon>
        <taxon>Scarabaeidae</taxon>
        <taxon>Melolonthinae</taxon>
        <taxon>Holotrichia</taxon>
    </lineage>
</organism>
<evidence type="ECO:0000313" key="1">
    <source>
        <dbReference type="EMBL" id="KAI4454372.1"/>
    </source>
</evidence>